<keyword evidence="2" id="KW-0472">Membrane</keyword>
<evidence type="ECO:0000313" key="4">
    <source>
        <dbReference type="Proteomes" id="UP000809789"/>
    </source>
</evidence>
<proteinExistence type="predicted"/>
<comment type="caution">
    <text evidence="3">The sequence shown here is derived from an EMBL/GenBank/DDBJ whole genome shotgun (WGS) entry which is preliminary data.</text>
</comment>
<name>A0A8K0KXY9_9PEZI</name>
<dbReference type="OrthoDB" id="5397827at2759"/>
<organism evidence="3 4">
    <name type="scientific">Elsinoe batatas</name>
    <dbReference type="NCBI Taxonomy" id="2601811"/>
    <lineage>
        <taxon>Eukaryota</taxon>
        <taxon>Fungi</taxon>
        <taxon>Dikarya</taxon>
        <taxon>Ascomycota</taxon>
        <taxon>Pezizomycotina</taxon>
        <taxon>Dothideomycetes</taxon>
        <taxon>Dothideomycetidae</taxon>
        <taxon>Myriangiales</taxon>
        <taxon>Elsinoaceae</taxon>
        <taxon>Elsinoe</taxon>
    </lineage>
</organism>
<accession>A0A8K0KXY9</accession>
<evidence type="ECO:0000256" key="2">
    <source>
        <dbReference type="SAM" id="Phobius"/>
    </source>
</evidence>
<evidence type="ECO:0000256" key="1">
    <source>
        <dbReference type="SAM" id="MobiDB-lite"/>
    </source>
</evidence>
<keyword evidence="4" id="KW-1185">Reference proteome</keyword>
<feature type="transmembrane region" description="Helical" evidence="2">
    <location>
        <begin position="112"/>
        <end position="134"/>
    </location>
</feature>
<keyword evidence="2" id="KW-0812">Transmembrane</keyword>
<reference evidence="3" key="1">
    <citation type="submission" date="2021-07" db="EMBL/GenBank/DDBJ databases">
        <title>Elsinoe batatas strain:CRI-CJ2 Genome sequencing and assembly.</title>
        <authorList>
            <person name="Huang L."/>
        </authorList>
    </citation>
    <scope>NUCLEOTIDE SEQUENCE</scope>
    <source>
        <strain evidence="3">CRI-CJ2</strain>
    </source>
</reference>
<dbReference type="EMBL" id="JAESVG020000007">
    <property type="protein sequence ID" value="KAG8625587.1"/>
    <property type="molecule type" value="Genomic_DNA"/>
</dbReference>
<dbReference type="AlphaFoldDB" id="A0A8K0KXY9"/>
<protein>
    <submittedName>
        <fullName evidence="3">Uncharacterized protein</fullName>
    </submittedName>
</protein>
<evidence type="ECO:0000313" key="3">
    <source>
        <dbReference type="EMBL" id="KAG8625587.1"/>
    </source>
</evidence>
<keyword evidence="2" id="KW-1133">Transmembrane helix</keyword>
<feature type="region of interest" description="Disordered" evidence="1">
    <location>
        <begin position="55"/>
        <end position="84"/>
    </location>
</feature>
<gene>
    <name evidence="3" type="ORF">KVT40_005988</name>
</gene>
<dbReference type="Proteomes" id="UP000809789">
    <property type="component" value="Unassembled WGS sequence"/>
</dbReference>
<sequence>MSTLQTSLALARQSLAAERMLSLRRLPLRNSNLFRQPSRAASTVKPIKARVLEQPDKFRPPSHPARLRTAKPAYPGPPLSQKEREVQKTKQYPHMMPPEGSFMHKFLTSRSLHTGITLAVLVSLAFFTILTNFLHTTPYRDQLPPNNFFFSHPFRFLGRWLEVYQMHTDFITEQTIAKREAKVDDVRKRSEFRKAHGIDDEPGLGGWTYRAEKKGETLAEVEEARGREGGEMVLGAVEGDARGEGEKEYVDFGGERKKVKKWFGIW</sequence>